<protein>
    <submittedName>
        <fullName evidence="2">Uncharacterized protein</fullName>
    </submittedName>
</protein>
<feature type="compositionally biased region" description="Low complexity" evidence="1">
    <location>
        <begin position="394"/>
        <end position="404"/>
    </location>
</feature>
<feature type="compositionally biased region" description="Polar residues" evidence="1">
    <location>
        <begin position="146"/>
        <end position="156"/>
    </location>
</feature>
<feature type="region of interest" description="Disordered" evidence="1">
    <location>
        <begin position="476"/>
        <end position="513"/>
    </location>
</feature>
<feature type="region of interest" description="Disordered" evidence="1">
    <location>
        <begin position="204"/>
        <end position="304"/>
    </location>
</feature>
<dbReference type="RefSeq" id="XP_007834814.1">
    <property type="nucleotide sequence ID" value="XM_007836623.1"/>
</dbReference>
<dbReference type="GeneID" id="19273055"/>
<dbReference type="STRING" id="1229662.W3X2Y9"/>
<feature type="compositionally biased region" description="Basic residues" evidence="1">
    <location>
        <begin position="76"/>
        <end position="87"/>
    </location>
</feature>
<evidence type="ECO:0000313" key="3">
    <source>
        <dbReference type="Proteomes" id="UP000030651"/>
    </source>
</evidence>
<name>W3X2Y9_PESFW</name>
<feature type="compositionally biased region" description="Basic and acidic residues" evidence="1">
    <location>
        <begin position="476"/>
        <end position="485"/>
    </location>
</feature>
<gene>
    <name evidence="2" type="ORF">PFICI_08042</name>
</gene>
<sequence length="546" mass="59940">MASSKAMFMEDADEDGTVKPHTKKTAKSVAAPSRAGSPVKQEPNTGRKKSSSQRTHATATTSPHDSDATEHASSSSRHKNRERRSSRKGKEVPERPRITTAQTTPSMRNHYAEDSAHYSVPHRAIAVSSGRPRANSRPQSYMAPPLSQSAFFQASPLSYGPPPQWGGPPPLGSSPLGTSPMAYPVDYFTGRADYDTGGADRLASRFEARPRSSMGNYGSSYEDRYTDFDAPSPHSRPSTVIRKPSLSKRTTKNNEDRRQMPPPPRPSTVGPRQHFRPPPPPPSQRKSVGFDDVSSDGESDLFRDAPHGVAIDFMKAFPIRNRRQSTTRRQSLGGEYPGEGYAIEPAGPKTRRPNRRSVSYSVEDKMNDANRYQNAVASAIPAPLTPDNLRRVKNSTSSRSTRSSGSRDESSFRQSETTKTTRSGSNDDDMTIKVPSGTVVEYGGAKINCVKGGEMTFGRGGGGSDRGTIYGDELRSHAHRTERSGTRPRASSQSAHARRPRAIMSPNPHDHAADYPDNATYFGIPQYATYHGYPYDDDEYDHVYDT</sequence>
<dbReference type="InParanoid" id="W3X2Y9"/>
<dbReference type="AlphaFoldDB" id="W3X2Y9"/>
<organism evidence="2 3">
    <name type="scientific">Pestalotiopsis fici (strain W106-1 / CGMCC3.15140)</name>
    <dbReference type="NCBI Taxonomy" id="1229662"/>
    <lineage>
        <taxon>Eukaryota</taxon>
        <taxon>Fungi</taxon>
        <taxon>Dikarya</taxon>
        <taxon>Ascomycota</taxon>
        <taxon>Pezizomycotina</taxon>
        <taxon>Sordariomycetes</taxon>
        <taxon>Xylariomycetidae</taxon>
        <taxon>Amphisphaeriales</taxon>
        <taxon>Sporocadaceae</taxon>
        <taxon>Pestalotiopsis</taxon>
    </lineage>
</organism>
<dbReference type="HOGENOM" id="CLU_498845_0_0_1"/>
<feature type="region of interest" description="Disordered" evidence="1">
    <location>
        <begin position="317"/>
        <end position="360"/>
    </location>
</feature>
<reference evidence="3" key="1">
    <citation type="journal article" date="2015" name="BMC Genomics">
        <title>Genomic and transcriptomic analysis of the endophytic fungus Pestalotiopsis fici reveals its lifestyle and high potential for synthesis of natural products.</title>
        <authorList>
            <person name="Wang X."/>
            <person name="Zhang X."/>
            <person name="Liu L."/>
            <person name="Xiang M."/>
            <person name="Wang W."/>
            <person name="Sun X."/>
            <person name="Che Y."/>
            <person name="Guo L."/>
            <person name="Liu G."/>
            <person name="Guo L."/>
            <person name="Wang C."/>
            <person name="Yin W.B."/>
            <person name="Stadler M."/>
            <person name="Zhang X."/>
            <person name="Liu X."/>
        </authorList>
    </citation>
    <scope>NUCLEOTIDE SEQUENCE [LARGE SCALE GENOMIC DNA]</scope>
    <source>
        <strain evidence="3">W106-1 / CGMCC3.15140</strain>
    </source>
</reference>
<accession>W3X2Y9</accession>
<evidence type="ECO:0000313" key="2">
    <source>
        <dbReference type="EMBL" id="ETS80513.1"/>
    </source>
</evidence>
<keyword evidence="3" id="KW-1185">Reference proteome</keyword>
<feature type="compositionally biased region" description="Polar residues" evidence="1">
    <location>
        <begin position="52"/>
        <end position="63"/>
    </location>
</feature>
<feature type="region of interest" description="Disordered" evidence="1">
    <location>
        <begin position="378"/>
        <end position="434"/>
    </location>
</feature>
<feature type="region of interest" description="Disordered" evidence="1">
    <location>
        <begin position="1"/>
        <end position="179"/>
    </location>
</feature>
<dbReference type="OMA" id="GRSNSYH"/>
<dbReference type="Proteomes" id="UP000030651">
    <property type="component" value="Unassembled WGS sequence"/>
</dbReference>
<dbReference type="KEGG" id="pfy:PFICI_08042"/>
<feature type="compositionally biased region" description="Pro residues" evidence="1">
    <location>
        <begin position="159"/>
        <end position="172"/>
    </location>
</feature>
<evidence type="ECO:0000256" key="1">
    <source>
        <dbReference type="SAM" id="MobiDB-lite"/>
    </source>
</evidence>
<proteinExistence type="predicted"/>
<dbReference type="EMBL" id="KI912113">
    <property type="protein sequence ID" value="ETS80513.1"/>
    <property type="molecule type" value="Genomic_DNA"/>
</dbReference>
<dbReference type="eggNOG" id="ENOG502QS87">
    <property type="taxonomic scope" value="Eukaryota"/>
</dbReference>
<dbReference type="OrthoDB" id="4898142at2759"/>
<feature type="compositionally biased region" description="Basic and acidic residues" evidence="1">
    <location>
        <begin position="88"/>
        <end position="97"/>
    </location>
</feature>